<dbReference type="InterPro" id="IPR000182">
    <property type="entry name" value="GNAT_dom"/>
</dbReference>
<dbReference type="Gene3D" id="3.40.630.30">
    <property type="match status" value="1"/>
</dbReference>
<dbReference type="STRING" id="1423770.FD29_GL001293"/>
<feature type="domain" description="N-acetyltransferase" evidence="1">
    <location>
        <begin position="33"/>
        <end position="83"/>
    </location>
</feature>
<proteinExistence type="predicted"/>
<accession>A0A0R1QDX1</accession>
<dbReference type="SUPFAM" id="SSF55729">
    <property type="entry name" value="Acyl-CoA N-acyltransferases (Nat)"/>
    <property type="match status" value="1"/>
</dbReference>
<dbReference type="GO" id="GO:0016747">
    <property type="term" value="F:acyltransferase activity, transferring groups other than amino-acyl groups"/>
    <property type="evidence" value="ECO:0007669"/>
    <property type="project" value="InterPro"/>
</dbReference>
<comment type="caution">
    <text evidence="2">The sequence shown here is derived from an EMBL/GenBank/DDBJ whole genome shotgun (WGS) entry which is preliminary data.</text>
</comment>
<reference evidence="2 3" key="1">
    <citation type="journal article" date="2015" name="Genome Announc.">
        <title>Expanding the biotechnology potential of lactobacilli through comparative genomics of 213 strains and associated genera.</title>
        <authorList>
            <person name="Sun Z."/>
            <person name="Harris H.M."/>
            <person name="McCann A."/>
            <person name="Guo C."/>
            <person name="Argimon S."/>
            <person name="Zhang W."/>
            <person name="Yang X."/>
            <person name="Jeffery I.B."/>
            <person name="Cooney J.C."/>
            <person name="Kagawa T.F."/>
            <person name="Liu W."/>
            <person name="Song Y."/>
            <person name="Salvetti E."/>
            <person name="Wrobel A."/>
            <person name="Rasinkangas P."/>
            <person name="Parkhill J."/>
            <person name="Rea M.C."/>
            <person name="O'Sullivan O."/>
            <person name="Ritari J."/>
            <person name="Douillard F.P."/>
            <person name="Paul Ross R."/>
            <person name="Yang R."/>
            <person name="Briner A.E."/>
            <person name="Felis G.E."/>
            <person name="de Vos W.M."/>
            <person name="Barrangou R."/>
            <person name="Klaenhammer T.R."/>
            <person name="Caufield P.W."/>
            <person name="Cui Y."/>
            <person name="Zhang H."/>
            <person name="O'Toole P.W."/>
        </authorList>
    </citation>
    <scope>NUCLEOTIDE SEQUENCE [LARGE SCALE GENOMIC DNA]</scope>
    <source>
        <strain evidence="2 3">DSM 14500</strain>
    </source>
</reference>
<organism evidence="2 3">
    <name type="scientific">Companilactobacillus mindensis DSM 14500</name>
    <dbReference type="NCBI Taxonomy" id="1423770"/>
    <lineage>
        <taxon>Bacteria</taxon>
        <taxon>Bacillati</taxon>
        <taxon>Bacillota</taxon>
        <taxon>Bacilli</taxon>
        <taxon>Lactobacillales</taxon>
        <taxon>Lactobacillaceae</taxon>
        <taxon>Companilactobacillus</taxon>
    </lineage>
</organism>
<evidence type="ECO:0000313" key="3">
    <source>
        <dbReference type="Proteomes" id="UP000050872"/>
    </source>
</evidence>
<gene>
    <name evidence="2" type="ORF">FD29_GL001293</name>
</gene>
<protein>
    <recommendedName>
        <fullName evidence="1">N-acetyltransferase domain-containing protein</fullName>
    </recommendedName>
</protein>
<keyword evidence="3" id="KW-1185">Reference proteome</keyword>
<dbReference type="Pfam" id="PF00583">
    <property type="entry name" value="Acetyltransf_1"/>
    <property type="match status" value="1"/>
</dbReference>
<dbReference type="Proteomes" id="UP000050872">
    <property type="component" value="Unassembled WGS sequence"/>
</dbReference>
<sequence length="85" mass="9931">MKEIKYSNDINSAIYKDSLKIRTDVFVDEQNVRKDLEIDDREADCTYFNVYLDGSAVATARFFPTDDNGIHVQRVAVLKKFRQEH</sequence>
<dbReference type="EMBL" id="AZEZ01000095">
    <property type="protein sequence ID" value="KRL42983.1"/>
    <property type="molecule type" value="Genomic_DNA"/>
</dbReference>
<evidence type="ECO:0000313" key="2">
    <source>
        <dbReference type="EMBL" id="KRL42983.1"/>
    </source>
</evidence>
<dbReference type="PATRIC" id="fig|1423770.3.peg.1328"/>
<name>A0A0R1QDX1_9LACO</name>
<evidence type="ECO:0000259" key="1">
    <source>
        <dbReference type="Pfam" id="PF00583"/>
    </source>
</evidence>
<dbReference type="InterPro" id="IPR016181">
    <property type="entry name" value="Acyl_CoA_acyltransferase"/>
</dbReference>
<dbReference type="AlphaFoldDB" id="A0A0R1QDX1"/>